<dbReference type="PANTHER" id="PTHR31956">
    <property type="entry name" value="NON-SPECIFIC PHOSPHOLIPASE C4-RELATED"/>
    <property type="match status" value="1"/>
</dbReference>
<dbReference type="InterPro" id="IPR017850">
    <property type="entry name" value="Alkaline_phosphatase_core_sf"/>
</dbReference>
<evidence type="ECO:0000256" key="1">
    <source>
        <dbReference type="ARBA" id="ARBA00022801"/>
    </source>
</evidence>
<dbReference type="PANTHER" id="PTHR31956:SF1">
    <property type="entry name" value="NON-SPECIFIC PHOSPHOLIPASE C1"/>
    <property type="match status" value="1"/>
</dbReference>
<dbReference type="GO" id="GO:0042578">
    <property type="term" value="F:phosphoric ester hydrolase activity"/>
    <property type="evidence" value="ECO:0007669"/>
    <property type="project" value="UniProtKB-ARBA"/>
</dbReference>
<dbReference type="AlphaFoldDB" id="A0A2V4NSL8"/>
<dbReference type="Gene3D" id="3.40.720.10">
    <property type="entry name" value="Alkaline Phosphatase, subunit A"/>
    <property type="match status" value="1"/>
</dbReference>
<feature type="non-terminal residue" evidence="3">
    <location>
        <position position="101"/>
    </location>
</feature>
<reference evidence="3 4" key="1">
    <citation type="submission" date="2018-03" db="EMBL/GenBank/DDBJ databases">
        <title>Bioinformatic expansion and discovery of thiopeptide antibiotics.</title>
        <authorList>
            <person name="Schwalen C.J."/>
            <person name="Hudson G.A."/>
            <person name="Mitchell D.A."/>
        </authorList>
    </citation>
    <scope>NUCLEOTIDE SEQUENCE [LARGE SCALE GENOMIC DNA]</scope>
    <source>
        <strain evidence="3 4">ATCC 21389</strain>
    </source>
</reference>
<keyword evidence="2" id="KW-0843">Virulence</keyword>
<keyword evidence="4" id="KW-1185">Reference proteome</keyword>
<proteinExistence type="predicted"/>
<evidence type="ECO:0000313" key="3">
    <source>
        <dbReference type="EMBL" id="PYC62824.1"/>
    </source>
</evidence>
<dbReference type="EMBL" id="PYBW01000278">
    <property type="protein sequence ID" value="PYC62824.1"/>
    <property type="molecule type" value="Genomic_DNA"/>
</dbReference>
<dbReference type="RefSeq" id="WP_281278608.1">
    <property type="nucleotide sequence ID" value="NZ_PYBW01000278.1"/>
</dbReference>
<gene>
    <name evidence="3" type="ORF">C7C46_33310</name>
</gene>
<sequence>HPVMDALQAEPGRFNSTVLLREHDEHDGFVDRGPPPAAPPGTRGEVYSNTNSGLGFRVPLIAISPWTRGGWVNSETFDHTSVLRFMEVWTAALGTPANCVN</sequence>
<dbReference type="InterPro" id="IPR007312">
    <property type="entry name" value="Phosphoesterase"/>
</dbReference>
<dbReference type="Proteomes" id="UP000248039">
    <property type="component" value="Unassembled WGS sequence"/>
</dbReference>
<accession>A0A2V4NSL8</accession>
<organism evidence="3 4">
    <name type="scientific">Streptomyces tateyamensis</name>
    <dbReference type="NCBI Taxonomy" id="565073"/>
    <lineage>
        <taxon>Bacteria</taxon>
        <taxon>Bacillati</taxon>
        <taxon>Actinomycetota</taxon>
        <taxon>Actinomycetes</taxon>
        <taxon>Kitasatosporales</taxon>
        <taxon>Streptomycetaceae</taxon>
        <taxon>Streptomyces</taxon>
    </lineage>
</organism>
<name>A0A2V4NSL8_9ACTN</name>
<evidence type="ECO:0000256" key="2">
    <source>
        <dbReference type="ARBA" id="ARBA00023026"/>
    </source>
</evidence>
<keyword evidence="1" id="KW-0378">Hydrolase</keyword>
<evidence type="ECO:0000313" key="4">
    <source>
        <dbReference type="Proteomes" id="UP000248039"/>
    </source>
</evidence>
<comment type="caution">
    <text evidence="3">The sequence shown here is derived from an EMBL/GenBank/DDBJ whole genome shotgun (WGS) entry which is preliminary data.</text>
</comment>
<protein>
    <submittedName>
        <fullName evidence="3">Phospholipase C, phosphocholine-specific</fullName>
    </submittedName>
</protein>
<dbReference type="Pfam" id="PF04185">
    <property type="entry name" value="Phosphoesterase"/>
    <property type="match status" value="1"/>
</dbReference>
<feature type="non-terminal residue" evidence="3">
    <location>
        <position position="1"/>
    </location>
</feature>